<organism evidence="1 2">
    <name type="scientific">Allopseudospirillum japonicum</name>
    <dbReference type="NCBI Taxonomy" id="64971"/>
    <lineage>
        <taxon>Bacteria</taxon>
        <taxon>Pseudomonadati</taxon>
        <taxon>Pseudomonadota</taxon>
        <taxon>Gammaproteobacteria</taxon>
        <taxon>Oceanospirillales</taxon>
        <taxon>Oceanospirillaceae</taxon>
        <taxon>Allopseudospirillum</taxon>
    </lineage>
</organism>
<dbReference type="STRING" id="64971.SAMN05421831_10954"/>
<evidence type="ECO:0000313" key="1">
    <source>
        <dbReference type="EMBL" id="SEI75126.1"/>
    </source>
</evidence>
<protein>
    <submittedName>
        <fullName evidence="1">Uncharacterized protein</fullName>
    </submittedName>
</protein>
<name>A0A1H6T786_9GAMM</name>
<gene>
    <name evidence="1" type="ORF">SAMN05421831_10954</name>
</gene>
<reference evidence="2" key="1">
    <citation type="submission" date="2016-10" db="EMBL/GenBank/DDBJ databases">
        <authorList>
            <person name="Varghese N."/>
            <person name="Submissions S."/>
        </authorList>
    </citation>
    <scope>NUCLEOTIDE SEQUENCE [LARGE SCALE GENOMIC DNA]</scope>
    <source>
        <strain evidence="2">DSM 7165</strain>
    </source>
</reference>
<keyword evidence="2" id="KW-1185">Reference proteome</keyword>
<dbReference type="Proteomes" id="UP000242999">
    <property type="component" value="Unassembled WGS sequence"/>
</dbReference>
<dbReference type="AlphaFoldDB" id="A0A1H6T786"/>
<sequence length="54" mass="6191">MSEAQFAALANWDRRDVMYGLQLAVGAQPVNSLSELLRLTHYLEWMKQVHFIAA</sequence>
<proteinExistence type="predicted"/>
<dbReference type="RefSeq" id="WP_177166860.1">
    <property type="nucleotide sequence ID" value="NZ_FNYH01000009.1"/>
</dbReference>
<dbReference type="EMBL" id="FNYH01000009">
    <property type="protein sequence ID" value="SEI75126.1"/>
    <property type="molecule type" value="Genomic_DNA"/>
</dbReference>
<accession>A0A1H6T786</accession>
<evidence type="ECO:0000313" key="2">
    <source>
        <dbReference type="Proteomes" id="UP000242999"/>
    </source>
</evidence>